<organism evidence="1 2">
    <name type="scientific">Datura stramonium</name>
    <name type="common">Jimsonweed</name>
    <name type="synonym">Common thornapple</name>
    <dbReference type="NCBI Taxonomy" id="4076"/>
    <lineage>
        <taxon>Eukaryota</taxon>
        <taxon>Viridiplantae</taxon>
        <taxon>Streptophyta</taxon>
        <taxon>Embryophyta</taxon>
        <taxon>Tracheophyta</taxon>
        <taxon>Spermatophyta</taxon>
        <taxon>Magnoliopsida</taxon>
        <taxon>eudicotyledons</taxon>
        <taxon>Gunneridae</taxon>
        <taxon>Pentapetalae</taxon>
        <taxon>asterids</taxon>
        <taxon>lamiids</taxon>
        <taxon>Solanales</taxon>
        <taxon>Solanaceae</taxon>
        <taxon>Solanoideae</taxon>
        <taxon>Datureae</taxon>
        <taxon>Datura</taxon>
    </lineage>
</organism>
<sequence>MVKGEGFCRWREGEVIGGFNGGNKWSNGGYGEGKKGSAYELRLTCTLQLATYVSQIFFRYSGLGLRQTYVSQVGTCVSQ</sequence>
<comment type="caution">
    <text evidence="1">The sequence shown here is derived from an EMBL/GenBank/DDBJ whole genome shotgun (WGS) entry which is preliminary data.</text>
</comment>
<gene>
    <name evidence="1" type="ORF">HAX54_024076</name>
</gene>
<proteinExistence type="predicted"/>
<name>A0ABS8V080_DATST</name>
<evidence type="ECO:0000313" key="1">
    <source>
        <dbReference type="EMBL" id="MCD9639495.1"/>
    </source>
</evidence>
<accession>A0ABS8V080</accession>
<keyword evidence="2" id="KW-1185">Reference proteome</keyword>
<dbReference type="EMBL" id="JACEIK010002931">
    <property type="protein sequence ID" value="MCD9639495.1"/>
    <property type="molecule type" value="Genomic_DNA"/>
</dbReference>
<dbReference type="Proteomes" id="UP000823775">
    <property type="component" value="Unassembled WGS sequence"/>
</dbReference>
<feature type="non-terminal residue" evidence="1">
    <location>
        <position position="79"/>
    </location>
</feature>
<protein>
    <submittedName>
        <fullName evidence="1">Uncharacterized protein</fullName>
    </submittedName>
</protein>
<evidence type="ECO:0000313" key="2">
    <source>
        <dbReference type="Proteomes" id="UP000823775"/>
    </source>
</evidence>
<reference evidence="1 2" key="1">
    <citation type="journal article" date="2021" name="BMC Genomics">
        <title>Datura genome reveals duplications of psychoactive alkaloid biosynthetic genes and high mutation rate following tissue culture.</title>
        <authorList>
            <person name="Rajewski A."/>
            <person name="Carter-House D."/>
            <person name="Stajich J."/>
            <person name="Litt A."/>
        </authorList>
    </citation>
    <scope>NUCLEOTIDE SEQUENCE [LARGE SCALE GENOMIC DNA]</scope>
    <source>
        <strain evidence="1">AR-01</strain>
    </source>
</reference>